<feature type="signal peptide" evidence="1">
    <location>
        <begin position="1"/>
        <end position="22"/>
    </location>
</feature>
<evidence type="ECO:0000256" key="1">
    <source>
        <dbReference type="SAM" id="SignalP"/>
    </source>
</evidence>
<keyword evidence="4" id="KW-1185">Reference proteome</keyword>
<feature type="domain" description="Outer membrane protein beta-barrel" evidence="2">
    <location>
        <begin position="21"/>
        <end position="165"/>
    </location>
</feature>
<dbReference type="EMBL" id="VBSN01000038">
    <property type="protein sequence ID" value="KAA6439263.1"/>
    <property type="molecule type" value="Genomic_DNA"/>
</dbReference>
<organism evidence="3 4">
    <name type="scientific">Dyadobacter flavalbus</name>
    <dbReference type="NCBI Taxonomy" id="2579942"/>
    <lineage>
        <taxon>Bacteria</taxon>
        <taxon>Pseudomonadati</taxon>
        <taxon>Bacteroidota</taxon>
        <taxon>Cytophagia</taxon>
        <taxon>Cytophagales</taxon>
        <taxon>Spirosomataceae</taxon>
        <taxon>Dyadobacter</taxon>
    </lineage>
</organism>
<evidence type="ECO:0000259" key="2">
    <source>
        <dbReference type="Pfam" id="PF13568"/>
    </source>
</evidence>
<proteinExistence type="predicted"/>
<reference evidence="3 4" key="1">
    <citation type="submission" date="2019-05" db="EMBL/GenBank/DDBJ databases">
        <authorList>
            <person name="Qu J.-H."/>
        </authorList>
    </citation>
    <scope>NUCLEOTIDE SEQUENCE [LARGE SCALE GENOMIC DNA]</scope>
    <source>
        <strain evidence="3 4">NS28</strain>
    </source>
</reference>
<accession>A0A5M8QXX0</accession>
<comment type="caution">
    <text evidence="3">The sequence shown here is derived from an EMBL/GenBank/DDBJ whole genome shotgun (WGS) entry which is preliminary data.</text>
</comment>
<keyword evidence="1" id="KW-0732">Signal</keyword>
<sequence length="201" mass="23038">MMIKLLNFFLLSILLQPFQCFAQNQQFGIRAGVNASKIFITNLDSDIPSFKPLPAYHISGLVKTELNNKSGLQTELSYTVKGFAENNSIWFRKRFHYLTLPVLLNYKLSQNILVTAGLEPSYFLNYQQCIALVERRWDVCADSGFEFRLSSLFSLGLRYNHGLIPVNTIDSRDSQGQHLNTIRFSNRTLQVSLSYEIAKKN</sequence>
<dbReference type="Pfam" id="PF13568">
    <property type="entry name" value="OMP_b-brl_2"/>
    <property type="match status" value="1"/>
</dbReference>
<gene>
    <name evidence="3" type="ORF">FEM33_13385</name>
</gene>
<dbReference type="InterPro" id="IPR025665">
    <property type="entry name" value="Beta-barrel_OMP_2"/>
</dbReference>
<evidence type="ECO:0000313" key="4">
    <source>
        <dbReference type="Proteomes" id="UP000323994"/>
    </source>
</evidence>
<name>A0A5M8QXX0_9BACT</name>
<protein>
    <submittedName>
        <fullName evidence="3">PorT family protein</fullName>
    </submittedName>
</protein>
<dbReference type="RefSeq" id="WP_139012513.1">
    <property type="nucleotide sequence ID" value="NZ_VBSN01000038.1"/>
</dbReference>
<dbReference type="Proteomes" id="UP000323994">
    <property type="component" value="Unassembled WGS sequence"/>
</dbReference>
<feature type="chain" id="PRO_5024290719" evidence="1">
    <location>
        <begin position="23"/>
        <end position="201"/>
    </location>
</feature>
<dbReference type="OrthoDB" id="947434at2"/>
<dbReference type="AlphaFoldDB" id="A0A5M8QXX0"/>
<evidence type="ECO:0000313" key="3">
    <source>
        <dbReference type="EMBL" id="KAA6439263.1"/>
    </source>
</evidence>